<gene>
    <name evidence="2" type="primary">Dsim\GD16412</name>
    <name evidence="2" type="ORF">Dsim_GD16412</name>
</gene>
<dbReference type="Proteomes" id="UP000000304">
    <property type="component" value="Chromosome X"/>
</dbReference>
<name>B4R309_DROSI</name>
<feature type="compositionally biased region" description="Polar residues" evidence="1">
    <location>
        <begin position="196"/>
        <end position="211"/>
    </location>
</feature>
<dbReference type="OrthoDB" id="7872664at2759"/>
<dbReference type="Bgee" id="FBgn0188029">
    <property type="expression patterns" value="Expressed in male reproductive system and 2 other cell types or tissues"/>
</dbReference>
<organism evidence="2 3">
    <name type="scientific">Drosophila simulans</name>
    <name type="common">Fruit fly</name>
    <dbReference type="NCBI Taxonomy" id="7240"/>
    <lineage>
        <taxon>Eukaryota</taxon>
        <taxon>Metazoa</taxon>
        <taxon>Ecdysozoa</taxon>
        <taxon>Arthropoda</taxon>
        <taxon>Hexapoda</taxon>
        <taxon>Insecta</taxon>
        <taxon>Pterygota</taxon>
        <taxon>Neoptera</taxon>
        <taxon>Endopterygota</taxon>
        <taxon>Diptera</taxon>
        <taxon>Brachycera</taxon>
        <taxon>Muscomorpha</taxon>
        <taxon>Ephydroidea</taxon>
        <taxon>Drosophilidae</taxon>
        <taxon>Drosophila</taxon>
        <taxon>Sophophora</taxon>
    </lineage>
</organism>
<feature type="region of interest" description="Disordered" evidence="1">
    <location>
        <begin position="135"/>
        <end position="225"/>
    </location>
</feature>
<dbReference type="HOGENOM" id="CLU_1361700_0_0_1"/>
<dbReference type="STRING" id="7240.B4R309"/>
<evidence type="ECO:0000256" key="1">
    <source>
        <dbReference type="SAM" id="MobiDB-lite"/>
    </source>
</evidence>
<feature type="compositionally biased region" description="Basic residues" evidence="1">
    <location>
        <begin position="161"/>
        <end position="173"/>
    </location>
</feature>
<evidence type="ECO:0000313" key="3">
    <source>
        <dbReference type="Proteomes" id="UP000000304"/>
    </source>
</evidence>
<evidence type="ECO:0000313" key="2">
    <source>
        <dbReference type="EMBL" id="EDX16863.1"/>
    </source>
</evidence>
<accession>B4R309</accession>
<dbReference type="EMBL" id="CM000366">
    <property type="protein sequence ID" value="EDX16863.1"/>
    <property type="molecule type" value="Genomic_DNA"/>
</dbReference>
<keyword evidence="3" id="KW-1185">Reference proteome</keyword>
<reference evidence="2 3" key="1">
    <citation type="journal article" date="2007" name="Nature">
        <title>Evolution of genes and genomes on the Drosophila phylogeny.</title>
        <authorList>
            <consortium name="Drosophila 12 Genomes Consortium"/>
            <person name="Clark A.G."/>
            <person name="Eisen M.B."/>
            <person name="Smith D.R."/>
            <person name="Bergman C.M."/>
            <person name="Oliver B."/>
            <person name="Markow T.A."/>
            <person name="Kaufman T.C."/>
            <person name="Kellis M."/>
            <person name="Gelbart W."/>
            <person name="Iyer V.N."/>
            <person name="Pollard D.A."/>
            <person name="Sackton T.B."/>
            <person name="Larracuente A.M."/>
            <person name="Singh N.D."/>
            <person name="Abad J.P."/>
            <person name="Abt D.N."/>
            <person name="Adryan B."/>
            <person name="Aguade M."/>
            <person name="Akashi H."/>
            <person name="Anderson W.W."/>
            <person name="Aquadro C.F."/>
            <person name="Ardell D.H."/>
            <person name="Arguello R."/>
            <person name="Artieri C.G."/>
            <person name="Barbash D.A."/>
            <person name="Barker D."/>
            <person name="Barsanti P."/>
            <person name="Batterham P."/>
            <person name="Batzoglou S."/>
            <person name="Begun D."/>
            <person name="Bhutkar A."/>
            <person name="Blanco E."/>
            <person name="Bosak S.A."/>
            <person name="Bradley R.K."/>
            <person name="Brand A.D."/>
            <person name="Brent M.R."/>
            <person name="Brooks A.N."/>
            <person name="Brown R.H."/>
            <person name="Butlin R.K."/>
            <person name="Caggese C."/>
            <person name="Calvi B.R."/>
            <person name="Bernardo de Carvalho A."/>
            <person name="Caspi A."/>
            <person name="Castrezana S."/>
            <person name="Celniker S.E."/>
            <person name="Chang J.L."/>
            <person name="Chapple C."/>
            <person name="Chatterji S."/>
            <person name="Chinwalla A."/>
            <person name="Civetta A."/>
            <person name="Clifton S.W."/>
            <person name="Comeron J.M."/>
            <person name="Costello J.C."/>
            <person name="Coyne J.A."/>
            <person name="Daub J."/>
            <person name="David R.G."/>
            <person name="Delcher A.L."/>
            <person name="Delehaunty K."/>
            <person name="Do C.B."/>
            <person name="Ebling H."/>
            <person name="Edwards K."/>
            <person name="Eickbush T."/>
            <person name="Evans J.D."/>
            <person name="Filipski A."/>
            <person name="Findeiss S."/>
            <person name="Freyhult E."/>
            <person name="Fulton L."/>
            <person name="Fulton R."/>
            <person name="Garcia A.C."/>
            <person name="Gardiner A."/>
            <person name="Garfield D.A."/>
            <person name="Garvin B.E."/>
            <person name="Gibson G."/>
            <person name="Gilbert D."/>
            <person name="Gnerre S."/>
            <person name="Godfrey J."/>
            <person name="Good R."/>
            <person name="Gotea V."/>
            <person name="Gravely B."/>
            <person name="Greenberg A.J."/>
            <person name="Griffiths-Jones S."/>
            <person name="Gross S."/>
            <person name="Guigo R."/>
            <person name="Gustafson E.A."/>
            <person name="Haerty W."/>
            <person name="Hahn M.W."/>
            <person name="Halligan D.L."/>
            <person name="Halpern A.L."/>
            <person name="Halter G.M."/>
            <person name="Han M.V."/>
            <person name="Heger A."/>
            <person name="Hillier L."/>
            <person name="Hinrichs A.S."/>
            <person name="Holmes I."/>
            <person name="Hoskins R.A."/>
            <person name="Hubisz M.J."/>
            <person name="Hultmark D."/>
            <person name="Huntley M.A."/>
            <person name="Jaffe D.B."/>
            <person name="Jagadeeshan S."/>
            <person name="Jeck W.R."/>
            <person name="Johnson J."/>
            <person name="Jones C.D."/>
            <person name="Jordan W.C."/>
            <person name="Karpen G.H."/>
            <person name="Kataoka E."/>
            <person name="Keightley P.D."/>
            <person name="Kheradpour P."/>
            <person name="Kirkness E.F."/>
            <person name="Koerich L.B."/>
            <person name="Kristiansen K."/>
            <person name="Kudrna D."/>
            <person name="Kulathinal R.J."/>
            <person name="Kumar S."/>
            <person name="Kwok R."/>
            <person name="Lander E."/>
            <person name="Langley C.H."/>
            <person name="Lapoint R."/>
            <person name="Lazzaro B.P."/>
            <person name="Lee S.J."/>
            <person name="Levesque L."/>
            <person name="Li R."/>
            <person name="Lin C.F."/>
            <person name="Lin M.F."/>
            <person name="Lindblad-Toh K."/>
            <person name="Llopart A."/>
            <person name="Long M."/>
            <person name="Low L."/>
            <person name="Lozovsky E."/>
            <person name="Lu J."/>
            <person name="Luo M."/>
            <person name="Machado C.A."/>
            <person name="Makalowski W."/>
            <person name="Marzo M."/>
            <person name="Matsuda M."/>
            <person name="Matzkin L."/>
            <person name="McAllister B."/>
            <person name="McBride C.S."/>
            <person name="McKernan B."/>
            <person name="McKernan K."/>
            <person name="Mendez-Lago M."/>
            <person name="Minx P."/>
            <person name="Mollenhauer M.U."/>
            <person name="Montooth K."/>
            <person name="Mount S.M."/>
            <person name="Mu X."/>
            <person name="Myers E."/>
            <person name="Negre B."/>
            <person name="Newfeld S."/>
            <person name="Nielsen R."/>
            <person name="Noor M.A."/>
            <person name="O'Grady P."/>
            <person name="Pachter L."/>
            <person name="Papaceit M."/>
            <person name="Parisi M.J."/>
            <person name="Parisi M."/>
            <person name="Parts L."/>
            <person name="Pedersen J.S."/>
            <person name="Pesole G."/>
            <person name="Phillippy A.M."/>
            <person name="Ponting C.P."/>
            <person name="Pop M."/>
            <person name="Porcelli D."/>
            <person name="Powell J.R."/>
            <person name="Prohaska S."/>
            <person name="Pruitt K."/>
            <person name="Puig M."/>
            <person name="Quesneville H."/>
            <person name="Ram K.R."/>
            <person name="Rand D."/>
            <person name="Rasmussen M.D."/>
            <person name="Reed L.K."/>
            <person name="Reenan R."/>
            <person name="Reily A."/>
            <person name="Remington K.A."/>
            <person name="Rieger T.T."/>
            <person name="Ritchie M.G."/>
            <person name="Robin C."/>
            <person name="Rogers Y.H."/>
            <person name="Rohde C."/>
            <person name="Rozas J."/>
            <person name="Rubenfield M.J."/>
            <person name="Ruiz A."/>
            <person name="Russo S."/>
            <person name="Salzberg S.L."/>
            <person name="Sanchez-Gracia A."/>
            <person name="Saranga D.J."/>
            <person name="Sato H."/>
            <person name="Schaeffer S.W."/>
            <person name="Schatz M.C."/>
            <person name="Schlenke T."/>
            <person name="Schwartz R."/>
            <person name="Segarra C."/>
            <person name="Singh R.S."/>
            <person name="Sirot L."/>
            <person name="Sirota M."/>
            <person name="Sisneros N.B."/>
            <person name="Smith C.D."/>
            <person name="Smith T.F."/>
            <person name="Spieth J."/>
            <person name="Stage D.E."/>
            <person name="Stark A."/>
            <person name="Stephan W."/>
            <person name="Strausberg R.L."/>
            <person name="Strempel S."/>
            <person name="Sturgill D."/>
            <person name="Sutton G."/>
            <person name="Sutton G.G."/>
            <person name="Tao W."/>
            <person name="Teichmann S."/>
            <person name="Tobari Y.N."/>
            <person name="Tomimura Y."/>
            <person name="Tsolas J.M."/>
            <person name="Valente V.L."/>
            <person name="Venter E."/>
            <person name="Venter J.C."/>
            <person name="Vicario S."/>
            <person name="Vieira F.G."/>
            <person name="Vilella A.J."/>
            <person name="Villasante A."/>
            <person name="Walenz B."/>
            <person name="Wang J."/>
            <person name="Wasserman M."/>
            <person name="Watts T."/>
            <person name="Wilson D."/>
            <person name="Wilson R.K."/>
            <person name="Wing R.A."/>
            <person name="Wolfner M.F."/>
            <person name="Wong A."/>
            <person name="Wong G.K."/>
            <person name="Wu C.I."/>
            <person name="Wu G."/>
            <person name="Yamamoto D."/>
            <person name="Yang H.P."/>
            <person name="Yang S.P."/>
            <person name="Yorke J.A."/>
            <person name="Yoshida K."/>
            <person name="Zdobnov E."/>
            <person name="Zhang P."/>
            <person name="Zhang Y."/>
            <person name="Zimin A.V."/>
            <person name="Baldwin J."/>
            <person name="Abdouelleil A."/>
            <person name="Abdulkadir J."/>
            <person name="Abebe A."/>
            <person name="Abera B."/>
            <person name="Abreu J."/>
            <person name="Acer S.C."/>
            <person name="Aftuck L."/>
            <person name="Alexander A."/>
            <person name="An P."/>
            <person name="Anderson E."/>
            <person name="Anderson S."/>
            <person name="Arachi H."/>
            <person name="Azer M."/>
            <person name="Bachantsang P."/>
            <person name="Barry A."/>
            <person name="Bayul T."/>
            <person name="Berlin A."/>
            <person name="Bessette D."/>
            <person name="Bloom T."/>
            <person name="Blye J."/>
            <person name="Boguslavskiy L."/>
            <person name="Bonnet C."/>
            <person name="Boukhgalter B."/>
            <person name="Bourzgui I."/>
            <person name="Brown A."/>
            <person name="Cahill P."/>
            <person name="Channer S."/>
            <person name="Cheshatsang Y."/>
            <person name="Chuda L."/>
            <person name="Citroen M."/>
            <person name="Collymore A."/>
            <person name="Cooke P."/>
            <person name="Costello M."/>
            <person name="D'Aco K."/>
            <person name="Daza R."/>
            <person name="De Haan G."/>
            <person name="DeGray S."/>
            <person name="DeMaso C."/>
            <person name="Dhargay N."/>
            <person name="Dooley K."/>
            <person name="Dooley E."/>
            <person name="Doricent M."/>
            <person name="Dorje P."/>
            <person name="Dorjee K."/>
            <person name="Dupes A."/>
            <person name="Elong R."/>
            <person name="Falk J."/>
            <person name="Farina A."/>
            <person name="Faro S."/>
            <person name="Ferguson D."/>
            <person name="Fisher S."/>
            <person name="Foley C.D."/>
            <person name="Franke A."/>
            <person name="Friedrich D."/>
            <person name="Gadbois L."/>
            <person name="Gearin G."/>
            <person name="Gearin C.R."/>
            <person name="Giannoukos G."/>
            <person name="Goode T."/>
            <person name="Graham J."/>
            <person name="Grandbois E."/>
            <person name="Grewal S."/>
            <person name="Gyaltsen K."/>
            <person name="Hafez N."/>
            <person name="Hagos B."/>
            <person name="Hall J."/>
            <person name="Henson C."/>
            <person name="Hollinger A."/>
            <person name="Honan T."/>
            <person name="Huard M.D."/>
            <person name="Hughes L."/>
            <person name="Hurhula B."/>
            <person name="Husby M.E."/>
            <person name="Kamat A."/>
            <person name="Kanga B."/>
            <person name="Kashin S."/>
            <person name="Khazanovich D."/>
            <person name="Kisner P."/>
            <person name="Lance K."/>
            <person name="Lara M."/>
            <person name="Lee W."/>
            <person name="Lennon N."/>
            <person name="Letendre F."/>
            <person name="LeVine R."/>
            <person name="Lipovsky A."/>
            <person name="Liu X."/>
            <person name="Liu J."/>
            <person name="Liu S."/>
            <person name="Lokyitsang T."/>
            <person name="Lokyitsang Y."/>
            <person name="Lubonja R."/>
            <person name="Lui A."/>
            <person name="MacDonald P."/>
            <person name="Magnisalis V."/>
            <person name="Maru K."/>
            <person name="Matthews C."/>
            <person name="McCusker W."/>
            <person name="McDonough S."/>
            <person name="Mehta T."/>
            <person name="Meldrim J."/>
            <person name="Meneus L."/>
            <person name="Mihai O."/>
            <person name="Mihalev A."/>
            <person name="Mihova T."/>
            <person name="Mittelman R."/>
            <person name="Mlenga V."/>
            <person name="Montmayeur A."/>
            <person name="Mulrain L."/>
            <person name="Navidi A."/>
            <person name="Naylor J."/>
            <person name="Negash T."/>
            <person name="Nguyen T."/>
            <person name="Nguyen N."/>
            <person name="Nicol R."/>
            <person name="Norbu C."/>
            <person name="Norbu N."/>
            <person name="Novod N."/>
            <person name="O'Neill B."/>
            <person name="Osman S."/>
            <person name="Markiewicz E."/>
            <person name="Oyono O.L."/>
            <person name="Patti C."/>
            <person name="Phunkhang P."/>
            <person name="Pierre F."/>
            <person name="Priest M."/>
            <person name="Raghuraman S."/>
            <person name="Rege F."/>
            <person name="Reyes R."/>
            <person name="Rise C."/>
            <person name="Rogov P."/>
            <person name="Ross K."/>
            <person name="Ryan E."/>
            <person name="Settipalli S."/>
            <person name="Shea T."/>
            <person name="Sherpa N."/>
            <person name="Shi L."/>
            <person name="Shih D."/>
            <person name="Sparrow T."/>
            <person name="Spaulding J."/>
            <person name="Stalker J."/>
            <person name="Stange-Thomann N."/>
            <person name="Stavropoulos S."/>
            <person name="Stone C."/>
            <person name="Strader C."/>
            <person name="Tesfaye S."/>
            <person name="Thomson T."/>
            <person name="Thoulutsang Y."/>
            <person name="Thoulutsang D."/>
            <person name="Topham K."/>
            <person name="Topping I."/>
            <person name="Tsamla T."/>
            <person name="Vassiliev H."/>
            <person name="Vo A."/>
            <person name="Wangchuk T."/>
            <person name="Wangdi T."/>
            <person name="Weiand M."/>
            <person name="Wilkinson J."/>
            <person name="Wilson A."/>
            <person name="Yadav S."/>
            <person name="Young G."/>
            <person name="Yu Q."/>
            <person name="Zembek L."/>
            <person name="Zhong D."/>
            <person name="Zimmer A."/>
            <person name="Zwirko Z."/>
            <person name="Jaffe D.B."/>
            <person name="Alvarez P."/>
            <person name="Brockman W."/>
            <person name="Butler J."/>
            <person name="Chin C."/>
            <person name="Gnerre S."/>
            <person name="Grabherr M."/>
            <person name="Kleber M."/>
            <person name="Mauceli E."/>
            <person name="MacCallum I."/>
        </authorList>
    </citation>
    <scope>NUCLEOTIDE SEQUENCE [LARGE SCALE GENOMIC DNA]</scope>
    <source>
        <strain evidence="3">white501</strain>
    </source>
</reference>
<dbReference type="PhylomeDB" id="B4R309"/>
<feature type="compositionally biased region" description="Basic residues" evidence="1">
    <location>
        <begin position="214"/>
        <end position="225"/>
    </location>
</feature>
<dbReference type="OMA" id="HYQTYAE"/>
<proteinExistence type="predicted"/>
<protein>
    <submittedName>
        <fullName evidence="2">GD16412</fullName>
    </submittedName>
</protein>
<dbReference type="KEGG" id="dsi:Dsimw501_GD16412"/>
<dbReference type="AlphaFoldDB" id="B4R309"/>
<sequence>MKHIMETNLQASIWMNKSSPEPSFATSNGVKNKTASFSRFIHTDRVAEGPTNAVQKKTVFFSRFERTNRAAEDLTRPLASMKPKRAVASTSNEPFFASNLKYYPHLPQPAFVAHYQTYAEIKGLCLEGNFSQACNTTPSPAQPRRRNSITNEFPDDPPKRAPNRRHSLVRRNSFKPPIEANFAMPVLMEENEVQDLNETSGSTKPATSTSKGAIPKKPKKFPLTF</sequence>